<accession>A0A8J4V3H6</accession>
<sequence length="1518" mass="178246">MKIDFYRYIFNNVYLCKKIYQSVHTLQHRYNSLSYQDVVDIGWMIKYGHFALLAEKVKRGDLEQDLLYFDLNFDSLVPLMGKDFGLFKIIFERYKYYMKRTQLCGLFKVFLKQNLEAVKYCFERGYGNELMVVSERSFTITKETDPEIVRYLIRHGWIKDISCLTIIKIKALQPKSEFTPEMIQVFKEFTPAPINKKLVENIIHSLLHRPIPFLFESLVPLFQQNIQADIQLEKYFELSVHYSCLESILLYLKADPSSHMFETVRLIRNVYECIQLAKQEKHNELKAKLDQIPLITDEKVKKNLIEIFKQDIFLFPEILFVLVEKGANLYNFMNDCIQYGNLESLKCIVTKYSHFKRFYSNKTYQLFQGMDLDDGDKKLDQSVLDSFSLSQDIHMLDYLIDQGFYKANPIGSYVLFHNYEFYTNLAQKHHNEKDFETIFIVFGNIIEKDLLLLYCTRENNVVMFRWLMDKCGQNYFDTSDPFDSDSNLYKIFNNAISNRRREILETLELYGLEPNQIQKQIISFNFFGDRLKVLKEIQDIDFKQSISYAILDHDYVVFKYLISAKGKLSSMDSNLCSSLSKTRCLPLIMYVYNLRETIFVEKPQQSDWQQILKLAIEESNYVLIQYLIKSGIVVDFDHSTIEKIPLLALQFIQPKAVKLLPFNPKFTLRLGEIFYFIDHQVSDSITPWVNVDFLAAHRDMMCQIFEYIEKNQDKFKIKPLLPNDFFSEFSKKYQTYDAVAHKLFLILKKKYPFYKEMDQLYRNVFNNKFLSFCILKKIGDLQSDRNSLHYCDIVDVGWMVNNNHLGVLSEKLQRSEMLGFGMTANDLQCIYRIRDKRLFGNVFERFKYQLLDTNVMEPLISSGNVHALEYVFDKGYNRDFYIHGKSYFNHLTTPEMMQCLIGNGWIQVKAMTMVDILKYNKEFTFSQEIIDVFVHHTPVPIEHDDAKEITKYLLQKNPNYMVFKALYQLFRNPVMVEFPIGDYYFYDTVMEPRFYILLLELGVMDQPLQSNLKDPSFASRVKLLAFMKVSQDPSEMNREVWKRIQQLIPHPLPTIDKCTRKYLDHHLDKIFVCANTTTVLLDMGLPLDWTWFSNCLKWGSNKLFFRIWDRMAAQIAVNGNSIVFGKKKKQVSSIILGQCLQDTNTEVVEFLGRLGFKIDFSKFIGDGYLFKINFTHTRCLEMLKVFFTNTTPELYHQLLSHCIKNGSGRDIVETFKFIFQRAQQENNGAGVYGIQNLIESSVVVRDKGVYEFLQSQGYTISPESLTSVCQKHLFPNVDLALDLVHKLAMTRDKEKLLLMDLLISFIKANHFIGVKKVLSAIQPESLTPLLCKILGNSTNTPIIDYMYRYFQQQQTDTFKPVFYEALLLNNFTMVEYCVRNGIYANGDIKLLDIGRQNLSSAILKLIAPLLDHPITSSCLLHHHTTLSDLVYLIDTFTYDTFHPYLSLVMDQYRSLSCQYLPIRNSNYILPILIYMNKNKDKFKEPLLSIEDVYDKALSTDKSNDIESISNYLKEIGCY</sequence>
<dbReference type="InterPro" id="IPR036770">
    <property type="entry name" value="Ankyrin_rpt-contain_sf"/>
</dbReference>
<evidence type="ECO:0008006" key="3">
    <source>
        <dbReference type="Google" id="ProtNLM"/>
    </source>
</evidence>
<gene>
    <name evidence="1" type="ORF">CYY_008889</name>
</gene>
<dbReference type="SUPFAM" id="SSF48403">
    <property type="entry name" value="Ankyrin repeat"/>
    <property type="match status" value="1"/>
</dbReference>
<evidence type="ECO:0000313" key="2">
    <source>
        <dbReference type="Proteomes" id="UP000695562"/>
    </source>
</evidence>
<reference evidence="1" key="1">
    <citation type="submission" date="2020-01" db="EMBL/GenBank/DDBJ databases">
        <title>Development of genomics and gene disruption for Polysphondylium violaceum indicates a role for the polyketide synthase stlB in stalk morphogenesis.</title>
        <authorList>
            <person name="Narita B."/>
            <person name="Kawabe Y."/>
            <person name="Kin K."/>
            <person name="Saito T."/>
            <person name="Gibbs R."/>
            <person name="Kuspa A."/>
            <person name="Muzny D."/>
            <person name="Queller D."/>
            <person name="Richards S."/>
            <person name="Strassman J."/>
            <person name="Sucgang R."/>
            <person name="Worley K."/>
            <person name="Schaap P."/>
        </authorList>
    </citation>
    <scope>NUCLEOTIDE SEQUENCE</scope>
    <source>
        <strain evidence="1">QSvi11</strain>
    </source>
</reference>
<comment type="caution">
    <text evidence="1">The sequence shown here is derived from an EMBL/GenBank/DDBJ whole genome shotgun (WGS) entry which is preliminary data.</text>
</comment>
<name>A0A8J4V3H6_9MYCE</name>
<proteinExistence type="predicted"/>
<dbReference type="Proteomes" id="UP000695562">
    <property type="component" value="Unassembled WGS sequence"/>
</dbReference>
<keyword evidence="2" id="KW-1185">Reference proteome</keyword>
<protein>
    <recommendedName>
        <fullName evidence="3">Ankyrin repeat-containing protein</fullName>
    </recommendedName>
</protein>
<dbReference type="PANTHER" id="PTHR31550:SF10">
    <property type="entry name" value="PROTEIN KINASE DOMAIN-CONTAINING PROTEIN"/>
    <property type="match status" value="1"/>
</dbReference>
<organism evidence="1 2">
    <name type="scientific">Polysphondylium violaceum</name>
    <dbReference type="NCBI Taxonomy" id="133409"/>
    <lineage>
        <taxon>Eukaryota</taxon>
        <taxon>Amoebozoa</taxon>
        <taxon>Evosea</taxon>
        <taxon>Eumycetozoa</taxon>
        <taxon>Dictyostelia</taxon>
        <taxon>Dictyosteliales</taxon>
        <taxon>Dictyosteliaceae</taxon>
        <taxon>Polysphondylium</taxon>
    </lineage>
</organism>
<evidence type="ECO:0000313" key="1">
    <source>
        <dbReference type="EMBL" id="KAF2069794.1"/>
    </source>
</evidence>
<dbReference type="EMBL" id="AJWJ01000594">
    <property type="protein sequence ID" value="KAF2069794.1"/>
    <property type="molecule type" value="Genomic_DNA"/>
</dbReference>
<dbReference type="PANTHER" id="PTHR31550">
    <property type="entry name" value="ANKYRIN REPEAT PROTEIN-RELATED-RELATED"/>
    <property type="match status" value="1"/>
</dbReference>